<evidence type="ECO:0000313" key="1">
    <source>
        <dbReference type="EMBL" id="AHW62631.1"/>
    </source>
</evidence>
<name>X5E7G6_9CORY</name>
<proteinExistence type="predicted"/>
<protein>
    <submittedName>
        <fullName evidence="1">Uncharacterized protein</fullName>
    </submittedName>
</protein>
<dbReference type="HOGENOM" id="CLU_2300743_0_0_11"/>
<dbReference type="EMBL" id="CP006842">
    <property type="protein sequence ID" value="AHW62631.1"/>
    <property type="molecule type" value="Genomic_DNA"/>
</dbReference>
<accession>X5E7G6</accession>
<dbReference type="OrthoDB" id="4409815at2"/>
<dbReference type="AlphaFoldDB" id="X5E7G6"/>
<organism evidence="1 2">
    <name type="scientific">Corynebacterium glyciniphilum AJ 3170</name>
    <dbReference type="NCBI Taxonomy" id="1404245"/>
    <lineage>
        <taxon>Bacteria</taxon>
        <taxon>Bacillati</taxon>
        <taxon>Actinomycetota</taxon>
        <taxon>Actinomycetes</taxon>
        <taxon>Mycobacteriales</taxon>
        <taxon>Corynebacteriaceae</taxon>
        <taxon>Corynebacterium</taxon>
    </lineage>
</organism>
<reference evidence="1 2" key="1">
    <citation type="journal article" date="2015" name="Int. J. Syst. Evol. Microbiol.">
        <title>Revisiting Corynebacterium glyciniphilum (ex Kubota et al., 1972) sp. nov., nom. rev., isolated from putrefied banana.</title>
        <authorList>
            <person name="Al-Dilaimi A."/>
            <person name="Bednarz H."/>
            <person name="Lomker A."/>
            <person name="Niehaus K."/>
            <person name="Kalinowski J."/>
            <person name="Ruckert C."/>
        </authorList>
    </citation>
    <scope>NUCLEOTIDE SEQUENCE [LARGE SCALE GENOMIC DNA]</scope>
    <source>
        <strain evidence="1">AJ 3170</strain>
    </source>
</reference>
<dbReference type="KEGG" id="cgy:CGLY_00915"/>
<gene>
    <name evidence="1" type="ORF">CGLY_00915</name>
</gene>
<dbReference type="eggNOG" id="ENOG5031MHV">
    <property type="taxonomic scope" value="Bacteria"/>
</dbReference>
<keyword evidence="2" id="KW-1185">Reference proteome</keyword>
<sequence>MHYKMMNEYTVDWPFWNVWATTSEHPYLCAEEDPPLPYLPEELSQKIRQWSRQFNDHFSWETGWPSSDMARAHEEEGRRLHEQVVAALPEDTVDLDYWETSITSR</sequence>
<dbReference type="Proteomes" id="UP000023703">
    <property type="component" value="Chromosome"/>
</dbReference>
<dbReference type="RefSeq" id="WP_052539410.1">
    <property type="nucleotide sequence ID" value="NZ_CP006842.1"/>
</dbReference>
<evidence type="ECO:0000313" key="2">
    <source>
        <dbReference type="Proteomes" id="UP000023703"/>
    </source>
</evidence>